<evidence type="ECO:0000256" key="9">
    <source>
        <dbReference type="ARBA" id="ARBA00023235"/>
    </source>
</evidence>
<keyword evidence="6 12" id="KW-0347">Helicase</keyword>
<dbReference type="GO" id="GO:0006269">
    <property type="term" value="P:DNA replication, synthesis of primer"/>
    <property type="evidence" value="ECO:0007669"/>
    <property type="project" value="UniProtKB-UniRule"/>
</dbReference>
<sequence>MSAPIIDSLPLPPHSPEAEHALLGALLANPESFHLIEPPLEPGDFYNYANRLIYQAIFSLASQGKPADVLTVSDLLREIGNEKETGGLEYLNRLTESYASAANLSEYARIVKDKALKRNLISKLAQLEAEVNSDRGASSEDLLDRVQSEFLKMGLGKNKDASSFESSGSILDGVIDEMRSIADSPTEIRGCESGIEQLDDVTRGFRPGQLVVIAARPGIGKTAFALQVARRTAVRQKKPVAIFALEMTKNEVLKRMLSSESEVEMESIDGAQMTDTQWSRIYQAQEVLSKAPIFVDSSSELTLMRIKTKLRQLAAQVGNIGLVVVDYLQLLEQEDENASADLRSIQIGVLSRGLKLLAKELNAPVLLLSQLNRQVENRPNHTPLLSDLRESGSIEQDADMVLLLYSKAKFGQEQGDSRTIYMDLAKHRNGRLEVFSTIFKGEIQRFEELNAWNQ</sequence>
<dbReference type="InterPro" id="IPR007692">
    <property type="entry name" value="DNA_helicase_DnaB"/>
</dbReference>
<evidence type="ECO:0000256" key="10">
    <source>
        <dbReference type="ARBA" id="ARBA00048954"/>
    </source>
</evidence>
<dbReference type="GO" id="GO:0005829">
    <property type="term" value="C:cytosol"/>
    <property type="evidence" value="ECO:0007669"/>
    <property type="project" value="TreeGrafter"/>
</dbReference>
<comment type="caution">
    <text evidence="13">The sequence shown here is derived from an EMBL/GenBank/DDBJ whole genome shotgun (WGS) entry which is preliminary data.</text>
</comment>
<keyword evidence="9" id="KW-0413">Isomerase</keyword>
<evidence type="ECO:0000313" key="13">
    <source>
        <dbReference type="EMBL" id="MTU44348.1"/>
    </source>
</evidence>
<evidence type="ECO:0000256" key="4">
    <source>
        <dbReference type="ARBA" id="ARBA00022741"/>
    </source>
</evidence>
<protein>
    <recommendedName>
        <fullName evidence="11 12">Replicative DNA helicase</fullName>
        <ecNumber evidence="11 12">5.6.2.3</ecNumber>
    </recommendedName>
</protein>
<dbReference type="PANTHER" id="PTHR30153:SF2">
    <property type="entry name" value="REPLICATIVE DNA HELICASE"/>
    <property type="match status" value="1"/>
</dbReference>
<reference evidence="13 14" key="1">
    <citation type="journal article" date="2019" name="Nat. Med.">
        <title>A library of human gut bacterial isolates paired with longitudinal multiomics data enables mechanistic microbiome research.</title>
        <authorList>
            <person name="Poyet M."/>
            <person name="Groussin M."/>
            <person name="Gibbons S.M."/>
            <person name="Avila-Pacheco J."/>
            <person name="Jiang X."/>
            <person name="Kearney S.M."/>
            <person name="Perrotta A.R."/>
            <person name="Berdy B."/>
            <person name="Zhao S."/>
            <person name="Lieberman T.D."/>
            <person name="Swanson P.K."/>
            <person name="Smith M."/>
            <person name="Roesemann S."/>
            <person name="Alexander J.E."/>
            <person name="Rich S.A."/>
            <person name="Livny J."/>
            <person name="Vlamakis H."/>
            <person name="Clish C."/>
            <person name="Bullock K."/>
            <person name="Deik A."/>
            <person name="Scott J."/>
            <person name="Pierce K.A."/>
            <person name="Xavier R.J."/>
            <person name="Alm E.J."/>
        </authorList>
    </citation>
    <scope>NUCLEOTIDE SEQUENCE [LARGE SCALE GENOMIC DNA]</scope>
    <source>
        <strain evidence="13 14">BIOML-A2</strain>
    </source>
</reference>
<name>A0A6I3S486_9BURK</name>
<dbReference type="CDD" id="cd00984">
    <property type="entry name" value="DnaB_C"/>
    <property type="match status" value="1"/>
</dbReference>
<evidence type="ECO:0000256" key="7">
    <source>
        <dbReference type="ARBA" id="ARBA00022840"/>
    </source>
</evidence>
<organism evidence="13 14">
    <name type="scientific">Parasutterella excrementihominis</name>
    <dbReference type="NCBI Taxonomy" id="487175"/>
    <lineage>
        <taxon>Bacteria</taxon>
        <taxon>Pseudomonadati</taxon>
        <taxon>Pseudomonadota</taxon>
        <taxon>Betaproteobacteria</taxon>
        <taxon>Burkholderiales</taxon>
        <taxon>Sutterellaceae</taxon>
        <taxon>Parasutterella</taxon>
    </lineage>
</organism>
<keyword evidence="4 12" id="KW-0547">Nucleotide-binding</keyword>
<evidence type="ECO:0000256" key="5">
    <source>
        <dbReference type="ARBA" id="ARBA00022801"/>
    </source>
</evidence>
<dbReference type="InterPro" id="IPR007693">
    <property type="entry name" value="DNA_helicase_DnaB-like_N"/>
</dbReference>
<evidence type="ECO:0000256" key="12">
    <source>
        <dbReference type="RuleBase" id="RU362085"/>
    </source>
</evidence>
<evidence type="ECO:0000256" key="8">
    <source>
        <dbReference type="ARBA" id="ARBA00023125"/>
    </source>
</evidence>
<dbReference type="GO" id="GO:0005524">
    <property type="term" value="F:ATP binding"/>
    <property type="evidence" value="ECO:0007669"/>
    <property type="project" value="UniProtKB-UniRule"/>
</dbReference>
<keyword evidence="7 12" id="KW-0067">ATP-binding</keyword>
<dbReference type="AlphaFoldDB" id="A0A6I3S486"/>
<dbReference type="Gene3D" id="1.10.860.10">
    <property type="entry name" value="DNAb Helicase, Chain A"/>
    <property type="match status" value="1"/>
</dbReference>
<dbReference type="Pfam" id="PF00772">
    <property type="entry name" value="DnaB"/>
    <property type="match status" value="1"/>
</dbReference>
<dbReference type="Proteomes" id="UP000462362">
    <property type="component" value="Unassembled WGS sequence"/>
</dbReference>
<dbReference type="EC" id="5.6.2.3" evidence="11 12"/>
<accession>A0A6I3S486</accession>
<dbReference type="GO" id="GO:0043139">
    <property type="term" value="F:5'-3' DNA helicase activity"/>
    <property type="evidence" value="ECO:0007669"/>
    <property type="project" value="UniProtKB-EC"/>
</dbReference>
<dbReference type="PANTHER" id="PTHR30153">
    <property type="entry name" value="REPLICATIVE DNA HELICASE DNAB"/>
    <property type="match status" value="1"/>
</dbReference>
<dbReference type="PROSITE" id="PS51199">
    <property type="entry name" value="SF4_HELICASE"/>
    <property type="match status" value="1"/>
</dbReference>
<gene>
    <name evidence="13" type="primary">dnaB</name>
    <name evidence="13" type="ORF">GMD42_12190</name>
</gene>
<keyword evidence="3 12" id="KW-0235">DNA replication</keyword>
<dbReference type="NCBIfam" id="TIGR00665">
    <property type="entry name" value="DnaB"/>
    <property type="match status" value="1"/>
</dbReference>
<comment type="catalytic activity">
    <reaction evidence="10 12">
        <text>ATP + H2O = ADP + phosphate + H(+)</text>
        <dbReference type="Rhea" id="RHEA:13065"/>
        <dbReference type="ChEBI" id="CHEBI:15377"/>
        <dbReference type="ChEBI" id="CHEBI:15378"/>
        <dbReference type="ChEBI" id="CHEBI:30616"/>
        <dbReference type="ChEBI" id="CHEBI:43474"/>
        <dbReference type="ChEBI" id="CHEBI:456216"/>
        <dbReference type="EC" id="5.6.2.3"/>
    </reaction>
</comment>
<dbReference type="GO" id="GO:0003677">
    <property type="term" value="F:DNA binding"/>
    <property type="evidence" value="ECO:0007669"/>
    <property type="project" value="UniProtKB-UniRule"/>
</dbReference>
<evidence type="ECO:0000256" key="2">
    <source>
        <dbReference type="ARBA" id="ARBA00022515"/>
    </source>
</evidence>
<comment type="similarity">
    <text evidence="1 12">Belongs to the helicase family. DnaB subfamily.</text>
</comment>
<dbReference type="GO" id="GO:1990077">
    <property type="term" value="C:primosome complex"/>
    <property type="evidence" value="ECO:0007669"/>
    <property type="project" value="UniProtKB-UniRule"/>
</dbReference>
<dbReference type="InterPro" id="IPR036185">
    <property type="entry name" value="DNA_heli_DnaB-like_N_sf"/>
</dbReference>
<dbReference type="RefSeq" id="WP_021868463.1">
    <property type="nucleotide sequence ID" value="NZ_CAUABC010000061.1"/>
</dbReference>
<dbReference type="SUPFAM" id="SSF48024">
    <property type="entry name" value="N-terminal domain of DnaB helicase"/>
    <property type="match status" value="1"/>
</dbReference>
<evidence type="ECO:0000256" key="1">
    <source>
        <dbReference type="ARBA" id="ARBA00008428"/>
    </source>
</evidence>
<keyword evidence="2 12" id="KW-0639">Primosome</keyword>
<evidence type="ECO:0000256" key="3">
    <source>
        <dbReference type="ARBA" id="ARBA00022705"/>
    </source>
</evidence>
<dbReference type="InterPro" id="IPR027417">
    <property type="entry name" value="P-loop_NTPase"/>
</dbReference>
<dbReference type="SMART" id="SM00382">
    <property type="entry name" value="AAA"/>
    <property type="match status" value="1"/>
</dbReference>
<dbReference type="EMBL" id="WNCL01000064">
    <property type="protein sequence ID" value="MTU44348.1"/>
    <property type="molecule type" value="Genomic_DNA"/>
</dbReference>
<dbReference type="InterPro" id="IPR016136">
    <property type="entry name" value="DNA_helicase_N/primase_C"/>
</dbReference>
<evidence type="ECO:0000256" key="6">
    <source>
        <dbReference type="ARBA" id="ARBA00022806"/>
    </source>
</evidence>
<proteinExistence type="inferred from homology"/>
<evidence type="ECO:0000313" key="14">
    <source>
        <dbReference type="Proteomes" id="UP000462362"/>
    </source>
</evidence>
<keyword evidence="5 12" id="KW-0378">Hydrolase</keyword>
<dbReference type="GO" id="GO:0016787">
    <property type="term" value="F:hydrolase activity"/>
    <property type="evidence" value="ECO:0007669"/>
    <property type="project" value="UniProtKB-KW"/>
</dbReference>
<keyword evidence="8 12" id="KW-0238">DNA-binding</keyword>
<dbReference type="InterPro" id="IPR007694">
    <property type="entry name" value="DNA_helicase_DnaB-like_C"/>
</dbReference>
<dbReference type="Gene3D" id="3.40.50.300">
    <property type="entry name" value="P-loop containing nucleotide triphosphate hydrolases"/>
    <property type="match status" value="1"/>
</dbReference>
<dbReference type="Pfam" id="PF03796">
    <property type="entry name" value="DnaB_C"/>
    <property type="match status" value="1"/>
</dbReference>
<evidence type="ECO:0000256" key="11">
    <source>
        <dbReference type="NCBIfam" id="TIGR00665"/>
    </source>
</evidence>
<comment type="function">
    <text evidence="12">The main replicative DNA helicase, it participates in initiation and elongation during chromosome replication. Travels ahead of the DNA replisome, separating dsDNA into templates for DNA synthesis. A processive ATP-dependent 5'-3' DNA helicase it has DNA-dependent ATPase activity.</text>
</comment>
<dbReference type="SUPFAM" id="SSF52540">
    <property type="entry name" value="P-loop containing nucleoside triphosphate hydrolases"/>
    <property type="match status" value="1"/>
</dbReference>
<dbReference type="InterPro" id="IPR003593">
    <property type="entry name" value="AAA+_ATPase"/>
</dbReference>